<evidence type="ECO:0000259" key="3">
    <source>
        <dbReference type="Pfam" id="PF20148"/>
    </source>
</evidence>
<dbReference type="EMBL" id="CP130954">
    <property type="protein sequence ID" value="WLF51191.1"/>
    <property type="molecule type" value="Genomic_DNA"/>
</dbReference>
<evidence type="ECO:0000256" key="2">
    <source>
        <dbReference type="SAM" id="MobiDB-lite"/>
    </source>
</evidence>
<evidence type="ECO:0000313" key="6">
    <source>
        <dbReference type="EMBL" id="WLF51191.1"/>
    </source>
</evidence>
<dbReference type="Pfam" id="PF25023">
    <property type="entry name" value="TEN_YD-shell"/>
    <property type="match status" value="1"/>
</dbReference>
<keyword evidence="6" id="KW-0614">Plasmid</keyword>
<dbReference type="NCBIfam" id="TIGR01643">
    <property type="entry name" value="YD_repeat_2x"/>
    <property type="match status" value="4"/>
</dbReference>
<evidence type="ECO:0000313" key="5">
    <source>
        <dbReference type="EMBL" id="MCZ4589650.1"/>
    </source>
</evidence>
<dbReference type="NCBIfam" id="TIGR03696">
    <property type="entry name" value="Rhs_assc_core"/>
    <property type="match status" value="1"/>
</dbReference>
<proteinExistence type="predicted"/>
<feature type="compositionally biased region" description="Basic and acidic residues" evidence="2">
    <location>
        <begin position="24"/>
        <end position="42"/>
    </location>
</feature>
<keyword evidence="7" id="KW-1185">Reference proteome</keyword>
<feature type="compositionally biased region" description="Basic and acidic residues" evidence="2">
    <location>
        <begin position="1088"/>
        <end position="1100"/>
    </location>
</feature>
<reference evidence="5" key="1">
    <citation type="submission" date="2022-12" db="EMBL/GenBank/DDBJ databases">
        <authorList>
            <person name="Krivoruchko A.V."/>
            <person name="Elkin A."/>
        </authorList>
    </citation>
    <scope>NUCLEOTIDE SEQUENCE</scope>
    <source>
        <strain evidence="5">IEGM 249</strain>
    </source>
</reference>
<dbReference type="PANTHER" id="PTHR32305:SF15">
    <property type="entry name" value="PROTEIN RHSA-RELATED"/>
    <property type="match status" value="1"/>
</dbReference>
<keyword evidence="1" id="KW-0677">Repeat</keyword>
<geneLocation type="plasmid" evidence="6 8">
    <name>pRho-VOC14-C342</name>
</geneLocation>
<gene>
    <name evidence="5" type="ORF">O4328_39460</name>
    <name evidence="6" type="ORF">Q5707_38160</name>
</gene>
<dbReference type="InterPro" id="IPR056823">
    <property type="entry name" value="TEN-like_YD-shell"/>
</dbReference>
<dbReference type="InterPro" id="IPR031325">
    <property type="entry name" value="RHS_repeat"/>
</dbReference>
<feature type="region of interest" description="Disordered" evidence="2">
    <location>
        <begin position="595"/>
        <end position="615"/>
    </location>
</feature>
<dbReference type="Proteomes" id="UP001066327">
    <property type="component" value="Unassembled WGS sequence"/>
</dbReference>
<organism evidence="6 8">
    <name type="scientific">Rhodococcus opacus</name>
    <name type="common">Nocardia opaca</name>
    <dbReference type="NCBI Taxonomy" id="37919"/>
    <lineage>
        <taxon>Bacteria</taxon>
        <taxon>Bacillati</taxon>
        <taxon>Actinomycetota</taxon>
        <taxon>Actinomycetes</taxon>
        <taxon>Mycobacteriales</taxon>
        <taxon>Nocardiaceae</taxon>
        <taxon>Rhodococcus</taxon>
    </lineage>
</organism>
<dbReference type="RefSeq" id="WP_269592612.1">
    <property type="nucleotide sequence ID" value="NZ_CP130954.1"/>
</dbReference>
<dbReference type="InterPro" id="IPR006530">
    <property type="entry name" value="YD"/>
</dbReference>
<dbReference type="Pfam" id="PF05593">
    <property type="entry name" value="RHS_repeat"/>
    <property type="match status" value="2"/>
</dbReference>
<dbReference type="Pfam" id="PF20148">
    <property type="entry name" value="DUF6531"/>
    <property type="match status" value="1"/>
</dbReference>
<feature type="domain" description="DUF6531" evidence="3">
    <location>
        <begin position="59"/>
        <end position="133"/>
    </location>
</feature>
<evidence type="ECO:0000256" key="1">
    <source>
        <dbReference type="ARBA" id="ARBA00022737"/>
    </source>
</evidence>
<dbReference type="PANTHER" id="PTHR32305">
    <property type="match status" value="1"/>
</dbReference>
<sequence>MRPIDPLPPHVCIEYVTPPPASQAERDELLDRLESHKPEPGRSDPTFSPPVSREPAEAGEPVDLFSGRFTIATTDLIVPTAVIPIAMQRYYRSGPGYYGPFGRGWDHSYNVYLRPLVNESVAFWTGQLREVTFRPAAAGGWDPDPGVTARLEHLAGGAGDRFDIIHPGGTRWHFERPAMWGSADRIPLREITDRHGNTVELVYDTHDRVESVLDEAGRGLIFIYGECGLLEKVSDHTRSRVVRYDHDEQIRHLARVVLPDTAQYPGGVTTGYEYDDDAPHPGMRDNILRIIDAERRTYLENEYAGPEVGWAFNSVIRQISGRFEYLFEYEQIQYVPLDPVYGDVPATRTTVGMPDGAMHVHTFNYRGDLLDHRYRLNRDGTYRIIASQFAYDTQGNMTEAVAPDGLRRRMKYEDTSPNPCARRNLRRVDLAVPPAASSRMLLHIRYDPDYQLPISVTDEARKVTRYVYDFDLAIPTATGRLSRIELPQVTLPDLSKQRSITQVEYNARGQITAVVSPEGSRTVIEYIAGLPHDGLTARIIRDADDSALTTEYEYDAVGHPLRITAPGGRVTTLHHNALGQLEELTPPAVDGVTASTRTWYGDDGSPVRVERPRGDYSDPVISDPFLADIFERDVLGRLTAATHARNTDCSRTLQQRVDHEGRPVQVTDPTGMITDHRFDERGLLVREARAARTPDEAITCYTYDRAGRLTHVKDAAGWETRIHPDKWGRVQSVELPSGAIRTNKWGPRDLLLKTTEVRIPGPGLPRQLLTAKTYEYDERGRVTAQTTWSFVDAPGAAIPPTAVPLTTRTTYDKDDRIRKVERPRGSTTVFDYDGLGRLTRVTDPTGTTSDHYNAAGDLDNETVTETEGGVLRQVSSTFEYDERGRLHASESPSGRMEVDYDDRDALVERREPGGVTSTITTNPFGEITSTRLDPAGLNVYSRWTYDGAGRASTFTDPTGAITTWEHDWLGRVRKLTLPGGATWQYHYDAAGRGIEQTMPSGTRVTQTLNAHGLPSNLECTAVAGVDPVAPHEFIYDVLGRLVSAEVLPAGAVTRRYDSVGRLTQETAGGETIRLSYDDVSGDVDLDFPDGRRERTHHDPSGRPTSVTLETPGAALGGVAGDILAAIDYSGHPAKITHSNGVETTLTYDRPGRLVGIEHSRAGVLLDGYRARYDERDRRAVVQLTGSPTRNTLHDFDTRDRLTQARWGFPLPPLPEIAAPADHTTAITAAKAAATAAAATTIETYVLDQADAREQRTRTAGGAAPSVDINVLGPDHRIVTAAGNPITHHPDGPRATDTHQHYNIDALGRVVRVHDATTGAITSEFTYDALSRVATGSLAGTAFSRSFLGTTWIQETRGAAAEVRQVTPHPFWTQPLCVTDSADTFFIHPDESLSTLCVTDAAGNVHECHRYGPFGTPKLFEGDGATPLVAASVEPRWHGMPFIAAIQLYATPQRLYDPELGVFLSPDPLLYVDSPSPWVFAMHNPVDFADPSGLEKSQLGPQRQTPVEDDWTTQPGWALPETYTSKYAPIPIIRRYDTGSRLGNVVANKVLLPWRNLLAEFENLPFEVLGGIDEALRSNKNPLKVEYEGPITNMLPAMKNMGLAAELPGGAQYLRFWLSNNKTLNNIALKTVLFTLGGVSGGAPGELDAAERGASVYSVALEVELKEGAVAAHVGDKARHTEHTVLGQTEVASRIKVWRESSDPEDRALAERITELLKDSTEWHLHHDPQRAGVLQLILKIHHQSSELQDVLHPLVGKVGSGLTGRVGGFFLWGLWY</sequence>
<reference evidence="6" key="2">
    <citation type="submission" date="2023-07" db="EMBL/GenBank/DDBJ databases">
        <title>Genomic analysis of Rhodococcus opacus VOC-14 with glycol ethers degradation activity.</title>
        <authorList>
            <person name="Narkevich D.A."/>
            <person name="Hlushen A.M."/>
            <person name="Akhremchuk A.E."/>
            <person name="Sikolenko M.A."/>
            <person name="Valentovich L.N."/>
        </authorList>
    </citation>
    <scope>NUCLEOTIDE SEQUENCE</scope>
    <source>
        <strain evidence="6">VOC-14</strain>
        <plasmid evidence="6">pRho-VOC14-C342</plasmid>
    </source>
</reference>
<dbReference type="InterPro" id="IPR050708">
    <property type="entry name" value="T6SS_VgrG/RHS"/>
</dbReference>
<evidence type="ECO:0000313" key="7">
    <source>
        <dbReference type="Proteomes" id="UP001066327"/>
    </source>
</evidence>
<feature type="domain" description="Teneurin-like YD-shell" evidence="4">
    <location>
        <begin position="877"/>
        <end position="1086"/>
    </location>
</feature>
<dbReference type="InterPro" id="IPR045351">
    <property type="entry name" value="DUF6531"/>
</dbReference>
<feature type="region of interest" description="Disordered" evidence="2">
    <location>
        <begin position="1083"/>
        <end position="1108"/>
    </location>
</feature>
<dbReference type="InterPro" id="IPR022385">
    <property type="entry name" value="Rhs_assc_core"/>
</dbReference>
<evidence type="ECO:0000259" key="4">
    <source>
        <dbReference type="Pfam" id="PF25023"/>
    </source>
</evidence>
<dbReference type="Proteomes" id="UP001231166">
    <property type="component" value="Plasmid pRho-VOC14-C342"/>
</dbReference>
<feature type="region of interest" description="Disordered" evidence="2">
    <location>
        <begin position="14"/>
        <end position="59"/>
    </location>
</feature>
<dbReference type="Gene3D" id="2.180.10.10">
    <property type="entry name" value="RHS repeat-associated core"/>
    <property type="match status" value="5"/>
</dbReference>
<protein>
    <submittedName>
        <fullName evidence="6">DUF6531 domain-containing protein</fullName>
    </submittedName>
</protein>
<dbReference type="EMBL" id="JAPWIS010000034">
    <property type="protein sequence ID" value="MCZ4589650.1"/>
    <property type="molecule type" value="Genomic_DNA"/>
</dbReference>
<accession>A0AAX3YQ26</accession>
<evidence type="ECO:0000313" key="8">
    <source>
        <dbReference type="Proteomes" id="UP001231166"/>
    </source>
</evidence>
<name>A0AAX3YQ26_RHOOP</name>